<accession>A0A7S8IF86</accession>
<dbReference type="KEGG" id="pmet:G4Y79_23835"/>
<keyword evidence="1" id="KW-1133">Transmembrane helix</keyword>
<evidence type="ECO:0000256" key="1">
    <source>
        <dbReference type="SAM" id="Phobius"/>
    </source>
</evidence>
<feature type="transmembrane region" description="Helical" evidence="1">
    <location>
        <begin position="54"/>
        <end position="77"/>
    </location>
</feature>
<reference evidence="2 3" key="1">
    <citation type="submission" date="2020-02" db="EMBL/GenBank/DDBJ databases">
        <authorList>
            <person name="Zheng R.K."/>
            <person name="Sun C.M."/>
        </authorList>
    </citation>
    <scope>NUCLEOTIDE SEQUENCE [LARGE SCALE GENOMIC DNA]</scope>
    <source>
        <strain evidence="3">rifampicinis</strain>
    </source>
</reference>
<evidence type="ECO:0000313" key="2">
    <source>
        <dbReference type="EMBL" id="QPC82678.1"/>
    </source>
</evidence>
<evidence type="ECO:0000313" key="3">
    <source>
        <dbReference type="Proteomes" id="UP000594468"/>
    </source>
</evidence>
<feature type="transmembrane region" description="Helical" evidence="1">
    <location>
        <begin position="93"/>
        <end position="113"/>
    </location>
</feature>
<feature type="transmembrane region" description="Helical" evidence="1">
    <location>
        <begin position="21"/>
        <end position="42"/>
    </location>
</feature>
<feature type="transmembrane region" description="Helical" evidence="1">
    <location>
        <begin position="119"/>
        <end position="140"/>
    </location>
</feature>
<proteinExistence type="predicted"/>
<keyword evidence="3" id="KW-1185">Reference proteome</keyword>
<gene>
    <name evidence="2" type="ORF">G4Y79_23835</name>
</gene>
<dbReference type="EMBL" id="CP062983">
    <property type="protein sequence ID" value="QPC82678.1"/>
    <property type="molecule type" value="Genomic_DNA"/>
</dbReference>
<feature type="transmembrane region" description="Helical" evidence="1">
    <location>
        <begin position="188"/>
        <end position="207"/>
    </location>
</feature>
<sequence>MASLSDIKRRTAFLRPKSVSWARVVSDVISPPVVWAIVGLMVGMRYTDSLAEGLFWAAEFGLLICLLPIVYVGFMVWRGKIGDIHMKQRKERFIPMLITVGCAFLALSLAIQLTAPPVFVLLTFIALVQTVLMLSITLFWQISMHMMSITAATVAVSTLFSSGLGLMLIPVIALVAAARLELKRHTPAQVLAGTLMGGLVPTVILLML</sequence>
<dbReference type="RefSeq" id="WP_195170747.1">
    <property type="nucleotide sequence ID" value="NZ_CP062983.1"/>
</dbReference>
<dbReference type="AlphaFoldDB" id="A0A7S8IF86"/>
<keyword evidence="1" id="KW-0812">Transmembrane</keyword>
<keyword evidence="1" id="KW-0472">Membrane</keyword>
<protein>
    <submittedName>
        <fullName evidence="2">Uncharacterized protein</fullName>
    </submittedName>
</protein>
<feature type="transmembrane region" description="Helical" evidence="1">
    <location>
        <begin position="152"/>
        <end position="176"/>
    </location>
</feature>
<dbReference type="Proteomes" id="UP000594468">
    <property type="component" value="Chromosome"/>
</dbReference>
<dbReference type="Gene3D" id="1.20.144.10">
    <property type="entry name" value="Phosphatidic acid phosphatase type 2/haloperoxidase"/>
    <property type="match status" value="1"/>
</dbReference>
<name>A0A7S8IF86_9CHLR</name>
<organism evidence="2 3">
    <name type="scientific">Phototrophicus methaneseepsis</name>
    <dbReference type="NCBI Taxonomy" id="2710758"/>
    <lineage>
        <taxon>Bacteria</taxon>
        <taxon>Bacillati</taxon>
        <taxon>Chloroflexota</taxon>
        <taxon>Candidatus Thermofontia</taxon>
        <taxon>Phototrophicales</taxon>
        <taxon>Phototrophicaceae</taxon>
        <taxon>Phototrophicus</taxon>
    </lineage>
</organism>